<feature type="transmembrane region" description="Helical" evidence="7">
    <location>
        <begin position="171"/>
        <end position="189"/>
    </location>
</feature>
<dbReference type="Gene3D" id="1.20.1250.20">
    <property type="entry name" value="MFS general substrate transporter like domains"/>
    <property type="match status" value="1"/>
</dbReference>
<sequence>MTHPDALATAGAEATDTARPGTPAARDGHREERAASTGNETRFPLFAVLVFAFTGFLSLTTELLPSGLLTLIAPDLHVSVAMAGAVTTAYAVGVVVTVLPLTRLALKLPRRTALVLTVLLFVLSNLVVLVAPNLAVSLVGRFLGGAAHGLVWALLPAVVERFAGPRHAPRAMTIVFTGNSLGLAAGAPLSSLLGTSLGWRIAFAVMAAAALVTALLLIRIVPHIRVQEGPHMPLLKAARLPGAMRVIVGWALVMLGHFGVLTYIAPYLERLGVGSGVVSLSLAVLGCAGIVGVMLIGRLGARSLLAGMTTAPVLILVALALLLVAPPTLPVVFVVLVVWGMGFSGTVLLYQQAVLVTGHRAPETVTSISVLVSQLGIALGASAGGLTVSSFGLGALPVIGLVFVAAALLLLPGLRPALRRSREEA</sequence>
<reference evidence="9 10" key="1">
    <citation type="submission" date="2020-08" db="EMBL/GenBank/DDBJ databases">
        <title>Whole-Genome Sequence of French Clinical Streptomyces mexicanus Strain Q0842.</title>
        <authorList>
            <person name="Boxberger M."/>
            <person name="La Scola B."/>
        </authorList>
    </citation>
    <scope>NUCLEOTIDE SEQUENCE [LARGE SCALE GENOMIC DNA]</scope>
    <source>
        <strain evidence="9 10">Marseille-Q0842</strain>
    </source>
</reference>
<dbReference type="InterPro" id="IPR036259">
    <property type="entry name" value="MFS_trans_sf"/>
</dbReference>
<dbReference type="SUPFAM" id="SSF103473">
    <property type="entry name" value="MFS general substrate transporter"/>
    <property type="match status" value="1"/>
</dbReference>
<feature type="domain" description="Major facilitator superfamily (MFS) profile" evidence="8">
    <location>
        <begin position="47"/>
        <end position="418"/>
    </location>
</feature>
<evidence type="ECO:0000256" key="4">
    <source>
        <dbReference type="ARBA" id="ARBA00022989"/>
    </source>
</evidence>
<feature type="region of interest" description="Disordered" evidence="6">
    <location>
        <begin position="1"/>
        <end position="37"/>
    </location>
</feature>
<dbReference type="EMBL" id="JACMHY010000002">
    <property type="protein sequence ID" value="MBC2864928.1"/>
    <property type="molecule type" value="Genomic_DNA"/>
</dbReference>
<feature type="transmembrane region" description="Helical" evidence="7">
    <location>
        <begin position="394"/>
        <end position="414"/>
    </location>
</feature>
<dbReference type="GO" id="GO:0005886">
    <property type="term" value="C:plasma membrane"/>
    <property type="evidence" value="ECO:0007669"/>
    <property type="project" value="UniProtKB-SubCell"/>
</dbReference>
<evidence type="ECO:0000313" key="9">
    <source>
        <dbReference type="EMBL" id="MBC2864928.1"/>
    </source>
</evidence>
<dbReference type="InterPro" id="IPR011701">
    <property type="entry name" value="MFS"/>
</dbReference>
<dbReference type="PANTHER" id="PTHR43124:SF5">
    <property type="entry name" value="PURINE RIBONUCLEOSIDE EFFLUX PUMP NEPI"/>
    <property type="match status" value="1"/>
</dbReference>
<evidence type="ECO:0000256" key="1">
    <source>
        <dbReference type="ARBA" id="ARBA00004651"/>
    </source>
</evidence>
<accession>A0A7X1I1R4</accession>
<dbReference type="CDD" id="cd17324">
    <property type="entry name" value="MFS_NepI_like"/>
    <property type="match status" value="1"/>
</dbReference>
<dbReference type="InterPro" id="IPR050189">
    <property type="entry name" value="MFS_Efflux_Transporters"/>
</dbReference>
<feature type="transmembrane region" description="Helical" evidence="7">
    <location>
        <begin position="277"/>
        <end position="297"/>
    </location>
</feature>
<dbReference type="OrthoDB" id="2810795at2"/>
<dbReference type="Proteomes" id="UP000517694">
    <property type="component" value="Unassembled WGS sequence"/>
</dbReference>
<evidence type="ECO:0000313" key="10">
    <source>
        <dbReference type="Proteomes" id="UP000517694"/>
    </source>
</evidence>
<keyword evidence="4 7" id="KW-1133">Transmembrane helix</keyword>
<feature type="transmembrane region" description="Helical" evidence="7">
    <location>
        <begin position="201"/>
        <end position="221"/>
    </location>
</feature>
<dbReference type="PROSITE" id="PS50850">
    <property type="entry name" value="MFS"/>
    <property type="match status" value="1"/>
</dbReference>
<evidence type="ECO:0000256" key="7">
    <source>
        <dbReference type="SAM" id="Phobius"/>
    </source>
</evidence>
<dbReference type="PANTHER" id="PTHR43124">
    <property type="entry name" value="PURINE EFFLUX PUMP PBUE"/>
    <property type="match status" value="1"/>
</dbReference>
<evidence type="ECO:0000259" key="8">
    <source>
        <dbReference type="PROSITE" id="PS50850"/>
    </source>
</evidence>
<feature type="transmembrane region" description="Helical" evidence="7">
    <location>
        <begin position="138"/>
        <end position="159"/>
    </location>
</feature>
<feature type="transmembrane region" description="Helical" evidence="7">
    <location>
        <begin position="43"/>
        <end position="60"/>
    </location>
</feature>
<comment type="subcellular location">
    <subcellularLocation>
        <location evidence="1">Cell membrane</location>
        <topology evidence="1">Multi-pass membrane protein</topology>
    </subcellularLocation>
</comment>
<name>A0A7X1I1R4_9ACTN</name>
<evidence type="ECO:0000256" key="2">
    <source>
        <dbReference type="ARBA" id="ARBA00022475"/>
    </source>
</evidence>
<evidence type="ECO:0000256" key="3">
    <source>
        <dbReference type="ARBA" id="ARBA00022692"/>
    </source>
</evidence>
<dbReference type="Pfam" id="PF07690">
    <property type="entry name" value="MFS_1"/>
    <property type="match status" value="1"/>
</dbReference>
<evidence type="ECO:0000256" key="6">
    <source>
        <dbReference type="SAM" id="MobiDB-lite"/>
    </source>
</evidence>
<dbReference type="AlphaFoldDB" id="A0A7X1I1R4"/>
<feature type="transmembrane region" description="Helical" evidence="7">
    <location>
        <begin position="368"/>
        <end position="388"/>
    </location>
</feature>
<feature type="transmembrane region" description="Helical" evidence="7">
    <location>
        <begin position="304"/>
        <end position="325"/>
    </location>
</feature>
<feature type="transmembrane region" description="Helical" evidence="7">
    <location>
        <begin position="331"/>
        <end position="356"/>
    </location>
</feature>
<feature type="transmembrane region" description="Helical" evidence="7">
    <location>
        <begin position="80"/>
        <end position="101"/>
    </location>
</feature>
<feature type="transmembrane region" description="Helical" evidence="7">
    <location>
        <begin position="242"/>
        <end position="265"/>
    </location>
</feature>
<evidence type="ECO:0000256" key="5">
    <source>
        <dbReference type="ARBA" id="ARBA00023136"/>
    </source>
</evidence>
<keyword evidence="10" id="KW-1185">Reference proteome</keyword>
<dbReference type="GO" id="GO:0022857">
    <property type="term" value="F:transmembrane transporter activity"/>
    <property type="evidence" value="ECO:0007669"/>
    <property type="project" value="InterPro"/>
</dbReference>
<dbReference type="InterPro" id="IPR020846">
    <property type="entry name" value="MFS_dom"/>
</dbReference>
<dbReference type="RefSeq" id="WP_159671754.1">
    <property type="nucleotide sequence ID" value="NZ_JACMHY010000002.1"/>
</dbReference>
<keyword evidence="5 7" id="KW-0472">Membrane</keyword>
<gene>
    <name evidence="9" type="ORF">H1R13_07925</name>
</gene>
<feature type="transmembrane region" description="Helical" evidence="7">
    <location>
        <begin position="113"/>
        <end position="132"/>
    </location>
</feature>
<protein>
    <submittedName>
        <fullName evidence="9">MFS transporter</fullName>
    </submittedName>
</protein>
<proteinExistence type="predicted"/>
<organism evidence="9 10">
    <name type="scientific">Streptomyces mexicanus</name>
    <dbReference type="NCBI Taxonomy" id="178566"/>
    <lineage>
        <taxon>Bacteria</taxon>
        <taxon>Bacillati</taxon>
        <taxon>Actinomycetota</taxon>
        <taxon>Actinomycetes</taxon>
        <taxon>Kitasatosporales</taxon>
        <taxon>Streptomycetaceae</taxon>
        <taxon>Streptomyces</taxon>
    </lineage>
</organism>
<keyword evidence="2" id="KW-1003">Cell membrane</keyword>
<comment type="caution">
    <text evidence="9">The sequence shown here is derived from an EMBL/GenBank/DDBJ whole genome shotgun (WGS) entry which is preliminary data.</text>
</comment>
<keyword evidence="3 7" id="KW-0812">Transmembrane</keyword>